<evidence type="ECO:0000313" key="12">
    <source>
        <dbReference type="Proteomes" id="UP000027135"/>
    </source>
</evidence>
<dbReference type="GO" id="GO:0019367">
    <property type="term" value="P:fatty acid elongation, saturated fatty acid"/>
    <property type="evidence" value="ECO:0007669"/>
    <property type="project" value="TreeGrafter"/>
</dbReference>
<keyword evidence="3 10" id="KW-0808">Transferase</keyword>
<sequence length="193" mass="22589">MFLVPEAFAKFYHDRADHRSDDWFLMGSPWPVLCIAASYVYFVTNLGPRFMKNRSAFHVDPIVRVYNLLQIFLCLCLFIVGLNVVCGRTFRFICQPVDYSNTPHAIRMARLAWLYFLLKVLDLCDTVFFILRKKSGQVSFLHMYHHLMMLLTVWTVNKFCPGNKMTGDSCRHVKKISFLGIYTLLLVNIIIEF</sequence>
<evidence type="ECO:0000313" key="11">
    <source>
        <dbReference type="EMBL" id="KDQ71544.1"/>
    </source>
</evidence>
<dbReference type="eggNOG" id="KOG3071">
    <property type="taxonomic scope" value="Eukaryota"/>
</dbReference>
<feature type="transmembrane region" description="Helical" evidence="10">
    <location>
        <begin position="143"/>
        <end position="160"/>
    </location>
</feature>
<dbReference type="GO" id="GO:0009922">
    <property type="term" value="F:fatty acid elongase activity"/>
    <property type="evidence" value="ECO:0007669"/>
    <property type="project" value="UniProtKB-EC"/>
</dbReference>
<dbReference type="AlphaFoldDB" id="A0A067QGW1"/>
<proteinExistence type="inferred from homology"/>
<gene>
    <name evidence="11" type="ORF">L798_09962</name>
</gene>
<evidence type="ECO:0000256" key="10">
    <source>
        <dbReference type="RuleBase" id="RU361115"/>
    </source>
</evidence>
<evidence type="ECO:0000256" key="9">
    <source>
        <dbReference type="ARBA" id="ARBA00023160"/>
    </source>
</evidence>
<dbReference type="GO" id="GO:0005789">
    <property type="term" value="C:endoplasmic reticulum membrane"/>
    <property type="evidence" value="ECO:0007669"/>
    <property type="project" value="TreeGrafter"/>
</dbReference>
<keyword evidence="9 10" id="KW-0275">Fatty acid biosynthesis</keyword>
<dbReference type="GO" id="GO:0034626">
    <property type="term" value="P:fatty acid elongation, polyunsaturated fatty acid"/>
    <property type="evidence" value="ECO:0007669"/>
    <property type="project" value="TreeGrafter"/>
</dbReference>
<dbReference type="PANTHER" id="PTHR11157">
    <property type="entry name" value="FATTY ACID ACYL TRANSFERASE-RELATED"/>
    <property type="match status" value="1"/>
</dbReference>
<protein>
    <recommendedName>
        <fullName evidence="10">Elongation of very long chain fatty acids protein</fullName>
        <ecNumber evidence="10">2.3.1.199</ecNumber>
    </recommendedName>
    <alternativeName>
        <fullName evidence="10">Very-long-chain 3-oxoacyl-CoA synthase</fullName>
    </alternativeName>
</protein>
<keyword evidence="6 10" id="KW-1133">Transmembrane helix</keyword>
<keyword evidence="8 10" id="KW-0472">Membrane</keyword>
<accession>A0A067QGW1</accession>
<dbReference type="Proteomes" id="UP000027135">
    <property type="component" value="Unassembled WGS sequence"/>
</dbReference>
<name>A0A067QGW1_ZOONE</name>
<feature type="transmembrane region" description="Helical" evidence="10">
    <location>
        <begin position="172"/>
        <end position="191"/>
    </location>
</feature>
<feature type="transmembrane region" description="Helical" evidence="10">
    <location>
        <begin position="111"/>
        <end position="131"/>
    </location>
</feature>
<keyword evidence="2 10" id="KW-0444">Lipid biosynthesis</keyword>
<evidence type="ECO:0000256" key="4">
    <source>
        <dbReference type="ARBA" id="ARBA00022692"/>
    </source>
</evidence>
<dbReference type="PANTHER" id="PTHR11157:SF21">
    <property type="entry name" value="ELONGATION OF VERY LONG CHAIN FATTY ACIDS PROTEIN"/>
    <property type="match status" value="1"/>
</dbReference>
<reference evidence="11 12" key="1">
    <citation type="journal article" date="2014" name="Nat. Commun.">
        <title>Molecular traces of alternative social organization in a termite genome.</title>
        <authorList>
            <person name="Terrapon N."/>
            <person name="Li C."/>
            <person name="Robertson H.M."/>
            <person name="Ji L."/>
            <person name="Meng X."/>
            <person name="Booth W."/>
            <person name="Chen Z."/>
            <person name="Childers C.P."/>
            <person name="Glastad K.M."/>
            <person name="Gokhale K."/>
            <person name="Gowin J."/>
            <person name="Gronenberg W."/>
            <person name="Hermansen R.A."/>
            <person name="Hu H."/>
            <person name="Hunt B.G."/>
            <person name="Huylmans A.K."/>
            <person name="Khalil S.M."/>
            <person name="Mitchell R.D."/>
            <person name="Munoz-Torres M.C."/>
            <person name="Mustard J.A."/>
            <person name="Pan H."/>
            <person name="Reese J.T."/>
            <person name="Scharf M.E."/>
            <person name="Sun F."/>
            <person name="Vogel H."/>
            <person name="Xiao J."/>
            <person name="Yang W."/>
            <person name="Yang Z."/>
            <person name="Yang Z."/>
            <person name="Zhou J."/>
            <person name="Zhu J."/>
            <person name="Brent C.S."/>
            <person name="Elsik C.G."/>
            <person name="Goodisman M.A."/>
            <person name="Liberles D.A."/>
            <person name="Roe R.M."/>
            <person name="Vargo E.L."/>
            <person name="Vilcinskas A."/>
            <person name="Wang J."/>
            <person name="Bornberg-Bauer E."/>
            <person name="Korb J."/>
            <person name="Zhang G."/>
            <person name="Liebig J."/>
        </authorList>
    </citation>
    <scope>NUCLEOTIDE SEQUENCE [LARGE SCALE GENOMIC DNA]</scope>
    <source>
        <tissue evidence="11">Whole organism</tissue>
    </source>
</reference>
<evidence type="ECO:0000256" key="5">
    <source>
        <dbReference type="ARBA" id="ARBA00022832"/>
    </source>
</evidence>
<keyword evidence="5 10" id="KW-0276">Fatty acid metabolism</keyword>
<dbReference type="EMBL" id="KK853860">
    <property type="protein sequence ID" value="KDQ71544.1"/>
    <property type="molecule type" value="Genomic_DNA"/>
</dbReference>
<dbReference type="EC" id="2.3.1.199" evidence="10"/>
<dbReference type="GO" id="GO:0030148">
    <property type="term" value="P:sphingolipid biosynthetic process"/>
    <property type="evidence" value="ECO:0007669"/>
    <property type="project" value="TreeGrafter"/>
</dbReference>
<dbReference type="Pfam" id="PF01151">
    <property type="entry name" value="ELO"/>
    <property type="match status" value="1"/>
</dbReference>
<evidence type="ECO:0000256" key="3">
    <source>
        <dbReference type="ARBA" id="ARBA00022679"/>
    </source>
</evidence>
<comment type="catalytic activity">
    <reaction evidence="10">
        <text>a very-long-chain acyl-CoA + malonyl-CoA + H(+) = a very-long-chain 3-oxoacyl-CoA + CO2 + CoA</text>
        <dbReference type="Rhea" id="RHEA:32727"/>
        <dbReference type="ChEBI" id="CHEBI:15378"/>
        <dbReference type="ChEBI" id="CHEBI:16526"/>
        <dbReference type="ChEBI" id="CHEBI:57287"/>
        <dbReference type="ChEBI" id="CHEBI:57384"/>
        <dbReference type="ChEBI" id="CHEBI:90725"/>
        <dbReference type="ChEBI" id="CHEBI:90736"/>
        <dbReference type="EC" id="2.3.1.199"/>
    </reaction>
</comment>
<keyword evidence="7 10" id="KW-0443">Lipid metabolism</keyword>
<comment type="similarity">
    <text evidence="10">Belongs to the ELO family.</text>
</comment>
<evidence type="ECO:0000256" key="2">
    <source>
        <dbReference type="ARBA" id="ARBA00022516"/>
    </source>
</evidence>
<dbReference type="OMA" id="RTFRFIC"/>
<dbReference type="InParanoid" id="A0A067QGW1"/>
<feature type="transmembrane region" description="Helical" evidence="10">
    <location>
        <begin position="68"/>
        <end position="90"/>
    </location>
</feature>
<comment type="subcellular location">
    <subcellularLocation>
        <location evidence="1">Membrane</location>
        <topology evidence="1">Multi-pass membrane protein</topology>
    </subcellularLocation>
</comment>
<evidence type="ECO:0000256" key="6">
    <source>
        <dbReference type="ARBA" id="ARBA00022989"/>
    </source>
</evidence>
<dbReference type="GO" id="GO:0042761">
    <property type="term" value="P:very long-chain fatty acid biosynthetic process"/>
    <property type="evidence" value="ECO:0007669"/>
    <property type="project" value="TreeGrafter"/>
</dbReference>
<evidence type="ECO:0000256" key="7">
    <source>
        <dbReference type="ARBA" id="ARBA00023098"/>
    </source>
</evidence>
<feature type="transmembrane region" description="Helical" evidence="10">
    <location>
        <begin position="23"/>
        <end position="42"/>
    </location>
</feature>
<keyword evidence="12" id="KW-1185">Reference proteome</keyword>
<organism evidence="11 12">
    <name type="scientific">Zootermopsis nevadensis</name>
    <name type="common">Dampwood termite</name>
    <dbReference type="NCBI Taxonomy" id="136037"/>
    <lineage>
        <taxon>Eukaryota</taxon>
        <taxon>Metazoa</taxon>
        <taxon>Ecdysozoa</taxon>
        <taxon>Arthropoda</taxon>
        <taxon>Hexapoda</taxon>
        <taxon>Insecta</taxon>
        <taxon>Pterygota</taxon>
        <taxon>Neoptera</taxon>
        <taxon>Polyneoptera</taxon>
        <taxon>Dictyoptera</taxon>
        <taxon>Blattodea</taxon>
        <taxon>Blattoidea</taxon>
        <taxon>Termitoidae</taxon>
        <taxon>Termopsidae</taxon>
        <taxon>Zootermopsis</taxon>
    </lineage>
</organism>
<evidence type="ECO:0000256" key="1">
    <source>
        <dbReference type="ARBA" id="ARBA00004141"/>
    </source>
</evidence>
<evidence type="ECO:0000256" key="8">
    <source>
        <dbReference type="ARBA" id="ARBA00023136"/>
    </source>
</evidence>
<dbReference type="InterPro" id="IPR002076">
    <property type="entry name" value="ELO_fam"/>
</dbReference>
<keyword evidence="4 10" id="KW-0812">Transmembrane</keyword>
<dbReference type="GO" id="GO:0034625">
    <property type="term" value="P:fatty acid elongation, monounsaturated fatty acid"/>
    <property type="evidence" value="ECO:0007669"/>
    <property type="project" value="TreeGrafter"/>
</dbReference>
<dbReference type="OrthoDB" id="434092at2759"/>